<protein>
    <submittedName>
        <fullName evidence="3">Uncharacterized protein</fullName>
    </submittedName>
</protein>
<sequence>MRGGEEEGGRGVWEGGAQREARRRRLPPSRLVGGGGPRRGRGRFFRATGPARGVALGLGLGSRGESVGWCVVRWGGVGCGCGCDVVEMVQMLRRCAEATCCSVPRRLGRFSVRWIRPSRASAHATFVGCARRSRSGPTRRPPCLGALAGSPCGGFVGVGGRLPSAPCGAVVRRRVCAGGVRACVGAFSCVRAGTGRCAATRGWGAGALCDDPYSRPGDARAANGGGGGVLRGNAPRRIDPCIPLVVVAACICVVEHGGRVGGVRTALAPESQVCGPRFPRAGARRAPLACVGVVIARGWTCAVFFFVCRFRFRFQLGKGESRDATRVRVRGRRKLAPPASVHPLRPRRGIRAHACVPCAARGRWRWRWRWRCGVRVALCRTQENARKFSSIYMGSTPGREYQLACFSR</sequence>
<accession>A0AAD6RZU2</accession>
<feature type="transmembrane region" description="Helical" evidence="2">
    <location>
        <begin position="286"/>
        <end position="308"/>
    </location>
</feature>
<evidence type="ECO:0000313" key="4">
    <source>
        <dbReference type="Proteomes" id="UP001218188"/>
    </source>
</evidence>
<gene>
    <name evidence="3" type="ORF">C8F04DRAFT_1327051</name>
</gene>
<organism evidence="3 4">
    <name type="scientific">Mycena alexandri</name>
    <dbReference type="NCBI Taxonomy" id="1745969"/>
    <lineage>
        <taxon>Eukaryota</taxon>
        <taxon>Fungi</taxon>
        <taxon>Dikarya</taxon>
        <taxon>Basidiomycota</taxon>
        <taxon>Agaricomycotina</taxon>
        <taxon>Agaricomycetes</taxon>
        <taxon>Agaricomycetidae</taxon>
        <taxon>Agaricales</taxon>
        <taxon>Marasmiineae</taxon>
        <taxon>Mycenaceae</taxon>
        <taxon>Mycena</taxon>
    </lineage>
</organism>
<evidence type="ECO:0000256" key="2">
    <source>
        <dbReference type="SAM" id="Phobius"/>
    </source>
</evidence>
<comment type="caution">
    <text evidence="3">The sequence shown here is derived from an EMBL/GenBank/DDBJ whole genome shotgun (WGS) entry which is preliminary data.</text>
</comment>
<proteinExistence type="predicted"/>
<reference evidence="3" key="1">
    <citation type="submission" date="2023-03" db="EMBL/GenBank/DDBJ databases">
        <title>Massive genome expansion in bonnet fungi (Mycena s.s.) driven by repeated elements and novel gene families across ecological guilds.</title>
        <authorList>
            <consortium name="Lawrence Berkeley National Laboratory"/>
            <person name="Harder C.B."/>
            <person name="Miyauchi S."/>
            <person name="Viragh M."/>
            <person name="Kuo A."/>
            <person name="Thoen E."/>
            <person name="Andreopoulos B."/>
            <person name="Lu D."/>
            <person name="Skrede I."/>
            <person name="Drula E."/>
            <person name="Henrissat B."/>
            <person name="Morin E."/>
            <person name="Kohler A."/>
            <person name="Barry K."/>
            <person name="LaButti K."/>
            <person name="Morin E."/>
            <person name="Salamov A."/>
            <person name="Lipzen A."/>
            <person name="Mereny Z."/>
            <person name="Hegedus B."/>
            <person name="Baldrian P."/>
            <person name="Stursova M."/>
            <person name="Weitz H."/>
            <person name="Taylor A."/>
            <person name="Grigoriev I.V."/>
            <person name="Nagy L.G."/>
            <person name="Martin F."/>
            <person name="Kauserud H."/>
        </authorList>
    </citation>
    <scope>NUCLEOTIDE SEQUENCE</scope>
    <source>
        <strain evidence="3">CBHHK200</strain>
    </source>
</reference>
<name>A0AAD6RZU2_9AGAR</name>
<keyword evidence="2" id="KW-1133">Transmembrane helix</keyword>
<keyword evidence="2" id="KW-0812">Transmembrane</keyword>
<evidence type="ECO:0000313" key="3">
    <source>
        <dbReference type="EMBL" id="KAJ7018604.1"/>
    </source>
</evidence>
<evidence type="ECO:0000256" key="1">
    <source>
        <dbReference type="SAM" id="MobiDB-lite"/>
    </source>
</evidence>
<feature type="region of interest" description="Disordered" evidence="1">
    <location>
        <begin position="1"/>
        <end position="44"/>
    </location>
</feature>
<keyword evidence="4" id="KW-1185">Reference proteome</keyword>
<dbReference type="AlphaFoldDB" id="A0AAD6RZU2"/>
<dbReference type="EMBL" id="JARJCM010000331">
    <property type="protein sequence ID" value="KAJ7018604.1"/>
    <property type="molecule type" value="Genomic_DNA"/>
</dbReference>
<dbReference type="Proteomes" id="UP001218188">
    <property type="component" value="Unassembled WGS sequence"/>
</dbReference>
<keyword evidence="2" id="KW-0472">Membrane</keyword>